<protein>
    <submittedName>
        <fullName evidence="1">(northern house mosquito) hypothetical protein</fullName>
    </submittedName>
</protein>
<dbReference type="AlphaFoldDB" id="A0A8D8FI71"/>
<sequence length="151" mass="17064">MVKIQQEFVKVDVQHPIQTRRSSQASTRRTMYQYQSASISMPSRQVLFVYSPHDSPAEVFVTVITHSHSPADSSKQVPLRRTDCSIRGGIPQNNTVLVPPTRGLPSPMTRVAITLLDYSCNPERVSFRSLNSRIVTCFGPNHRYQRFCGSL</sequence>
<dbReference type="EMBL" id="HBUE01275001">
    <property type="protein sequence ID" value="CAG6565801.1"/>
    <property type="molecule type" value="Transcribed_RNA"/>
</dbReference>
<organism evidence="1">
    <name type="scientific">Culex pipiens</name>
    <name type="common">House mosquito</name>
    <dbReference type="NCBI Taxonomy" id="7175"/>
    <lineage>
        <taxon>Eukaryota</taxon>
        <taxon>Metazoa</taxon>
        <taxon>Ecdysozoa</taxon>
        <taxon>Arthropoda</taxon>
        <taxon>Hexapoda</taxon>
        <taxon>Insecta</taxon>
        <taxon>Pterygota</taxon>
        <taxon>Neoptera</taxon>
        <taxon>Endopterygota</taxon>
        <taxon>Diptera</taxon>
        <taxon>Nematocera</taxon>
        <taxon>Culicoidea</taxon>
        <taxon>Culicidae</taxon>
        <taxon>Culicinae</taxon>
        <taxon>Culicini</taxon>
        <taxon>Culex</taxon>
        <taxon>Culex</taxon>
    </lineage>
</organism>
<evidence type="ECO:0000313" key="1">
    <source>
        <dbReference type="EMBL" id="CAG6472361.1"/>
    </source>
</evidence>
<name>A0A8D8FI71_CULPI</name>
<proteinExistence type="predicted"/>
<dbReference type="EMBL" id="HBUE01169614">
    <property type="protein sequence ID" value="CAG6514313.1"/>
    <property type="molecule type" value="Transcribed_RNA"/>
</dbReference>
<accession>A0A8D8FI71</accession>
<reference evidence="1" key="1">
    <citation type="submission" date="2021-05" db="EMBL/GenBank/DDBJ databases">
        <authorList>
            <person name="Alioto T."/>
            <person name="Alioto T."/>
            <person name="Gomez Garrido J."/>
        </authorList>
    </citation>
    <scope>NUCLEOTIDE SEQUENCE</scope>
</reference>
<dbReference type="EMBL" id="HBUE01070383">
    <property type="protein sequence ID" value="CAG6472361.1"/>
    <property type="molecule type" value="Transcribed_RNA"/>
</dbReference>